<evidence type="ECO:0000313" key="4">
    <source>
        <dbReference type="EMBL" id="KAH7112632.1"/>
    </source>
</evidence>
<dbReference type="EMBL" id="JAGMUV010000052">
    <property type="protein sequence ID" value="KAH7109372.1"/>
    <property type="molecule type" value="Genomic_DNA"/>
</dbReference>
<name>A0A9P9D5Z9_9HYPO</name>
<protein>
    <submittedName>
        <fullName evidence="5">Uncharacterized protein</fullName>
    </submittedName>
</protein>
<feature type="compositionally biased region" description="Pro residues" evidence="1">
    <location>
        <begin position="182"/>
        <end position="194"/>
    </location>
</feature>
<proteinExistence type="predicted"/>
<feature type="region of interest" description="Disordered" evidence="1">
    <location>
        <begin position="182"/>
        <end position="300"/>
    </location>
</feature>
<gene>
    <name evidence="3" type="ORF">EDB81DRAFT_895257</name>
    <name evidence="2" type="ORF">EDB81DRAFT_895529</name>
    <name evidence="5" type="ORF">EDB81DRAFT_922192</name>
    <name evidence="4" type="ORF">EDB81DRAFT_922474</name>
</gene>
<dbReference type="EMBL" id="JAGMUV010000062">
    <property type="protein sequence ID" value="KAH7108717.1"/>
    <property type="molecule type" value="Genomic_DNA"/>
</dbReference>
<reference evidence="5" key="1">
    <citation type="journal article" date="2021" name="Nat. Commun.">
        <title>Genetic determinants of endophytism in the Arabidopsis root mycobiome.</title>
        <authorList>
            <person name="Mesny F."/>
            <person name="Miyauchi S."/>
            <person name="Thiergart T."/>
            <person name="Pickel B."/>
            <person name="Atanasova L."/>
            <person name="Karlsson M."/>
            <person name="Huettel B."/>
            <person name="Barry K.W."/>
            <person name="Haridas S."/>
            <person name="Chen C."/>
            <person name="Bauer D."/>
            <person name="Andreopoulos W."/>
            <person name="Pangilinan J."/>
            <person name="LaButti K."/>
            <person name="Riley R."/>
            <person name="Lipzen A."/>
            <person name="Clum A."/>
            <person name="Drula E."/>
            <person name="Henrissat B."/>
            <person name="Kohler A."/>
            <person name="Grigoriev I.V."/>
            <person name="Martin F.M."/>
            <person name="Hacquard S."/>
        </authorList>
    </citation>
    <scope>NUCLEOTIDE SEQUENCE</scope>
    <source>
        <strain evidence="5">MPI-CAGE-AT-0147</strain>
    </source>
</reference>
<evidence type="ECO:0000313" key="3">
    <source>
        <dbReference type="EMBL" id="KAH7109372.1"/>
    </source>
</evidence>
<dbReference type="Proteomes" id="UP000738349">
    <property type="component" value="Unassembled WGS sequence"/>
</dbReference>
<evidence type="ECO:0000313" key="6">
    <source>
        <dbReference type="Proteomes" id="UP000738349"/>
    </source>
</evidence>
<keyword evidence="6" id="KW-1185">Reference proteome</keyword>
<evidence type="ECO:0000313" key="2">
    <source>
        <dbReference type="EMBL" id="KAH7108717.1"/>
    </source>
</evidence>
<dbReference type="AlphaFoldDB" id="A0A9P9D5Z9"/>
<dbReference type="OrthoDB" id="5063279at2759"/>
<evidence type="ECO:0000313" key="5">
    <source>
        <dbReference type="EMBL" id="KAH7113021.1"/>
    </source>
</evidence>
<dbReference type="EMBL" id="JAGMUV010000037">
    <property type="protein sequence ID" value="KAH7112632.1"/>
    <property type="molecule type" value="Genomic_DNA"/>
</dbReference>
<evidence type="ECO:0000256" key="1">
    <source>
        <dbReference type="SAM" id="MobiDB-lite"/>
    </source>
</evidence>
<accession>A0A9P9D5Z9</accession>
<organism evidence="5 6">
    <name type="scientific">Dactylonectria macrodidyma</name>
    <dbReference type="NCBI Taxonomy" id="307937"/>
    <lineage>
        <taxon>Eukaryota</taxon>
        <taxon>Fungi</taxon>
        <taxon>Dikarya</taxon>
        <taxon>Ascomycota</taxon>
        <taxon>Pezizomycotina</taxon>
        <taxon>Sordariomycetes</taxon>
        <taxon>Hypocreomycetidae</taxon>
        <taxon>Hypocreales</taxon>
        <taxon>Nectriaceae</taxon>
        <taxon>Dactylonectria</taxon>
    </lineage>
</organism>
<comment type="caution">
    <text evidence="5">The sequence shown here is derived from an EMBL/GenBank/DDBJ whole genome shotgun (WGS) entry which is preliminary data.</text>
</comment>
<feature type="compositionally biased region" description="Basic residues" evidence="1">
    <location>
        <begin position="285"/>
        <end position="294"/>
    </location>
</feature>
<sequence>MSRQVTFSNTIHLRDFVDSITDDPSRENAPNYVEIQADVNIFEEDGFYTSSIDIEPIRTRIHAYLTHPGDVSDFEEYRRYLPGQWLPIVTVIGSVPSPNDNTSDPSEPRRFTVETSVYDASKASPVPFSVACFFENTKRWQKVRTPSPGALLSITAKVAGRTTDTNHLALRVLDLAYLPRPAQVPPATPTPTATPPSKRSARWEGRATPSSPSKRQRVSEGASDVAEPSYGNPTSQEATGGRLHLPHLADNAKALPNPPSPLIIADAEESSITLAPSPSPDGGTRPHRSRHPPKKYADRE</sequence>
<dbReference type="EMBL" id="JAGMUV010000036">
    <property type="protein sequence ID" value="KAH7113021.1"/>
    <property type="molecule type" value="Genomic_DNA"/>
</dbReference>